<dbReference type="PANTHER" id="PTHR11142:SF5">
    <property type="entry name" value="TRNA PSEUDOURIDINE(38_39) SYNTHASE"/>
    <property type="match status" value="1"/>
</dbReference>
<dbReference type="HOGENOM" id="CLU_014673_2_0_1"/>
<evidence type="ECO:0000256" key="2">
    <source>
        <dbReference type="ARBA" id="ARBA00022694"/>
    </source>
</evidence>
<dbReference type="GO" id="GO:0005737">
    <property type="term" value="C:cytoplasm"/>
    <property type="evidence" value="ECO:0000318"/>
    <property type="project" value="GO_Central"/>
</dbReference>
<protein>
    <submittedName>
        <fullName evidence="6">tRNA pseudouridine(38/39) synthase</fullName>
    </submittedName>
</protein>
<dbReference type="GeneID" id="100179078"/>
<dbReference type="Gene3D" id="3.30.70.660">
    <property type="entry name" value="Pseudouridine synthase I, catalytic domain, C-terminal subdomain"/>
    <property type="match status" value="1"/>
</dbReference>
<dbReference type="Proteomes" id="UP000008144">
    <property type="component" value="Chromosome 10"/>
</dbReference>
<dbReference type="RefSeq" id="XP_002129315.1">
    <property type="nucleotide sequence ID" value="XM_002129279.5"/>
</dbReference>
<dbReference type="InterPro" id="IPR020103">
    <property type="entry name" value="PsdUridine_synth_cat_dom_sf"/>
</dbReference>
<keyword evidence="4" id="KW-0732">Signal</keyword>
<sequence>MKLLIHLVKLAPPTFARECCACFSTSSIHAKMQISPKKTNYDLQYLHNLNKDQLVYRILRLQRLVDSYHYTSSPVNVDGRDKVRVEHPNPDEIVSHLTSVRRIALKVLYLGWDYVGYAFTKSSLAFSKPESISNVVERVLLEALLRQQLITGVGSVLNFDRAGRTDRQVSGLSQVVSVNVRSNLNKGHGVWYPKVEGSDNVGNTKPETEYFEDGFPVSDTTLDDGELPYVSLLNQALPPDIRILAWSPVKKTFSPRYQCRSRTYRYAFVRGSMDIELMNEAAQKFVGRHDMRNFCKVSSENAYRTYVRTINSIKVEEFNQTNLPECDICVATISAESYVYKQIRRMMSILGRIGSGEIPPSTIDEMLDVEKNPKKPSFKSWTPLNLTLIDAEFDEEDVHWRWGEEALADTSTMLANAYSKHAGQAEVARYMYERVVSQIQDPGYRLGAVTTLNESCLPSTIGDDNKFSYSEHTLTIEEKQERYAKQKIKNRMKRGQYQYAATLHAQNKRK</sequence>
<dbReference type="InterPro" id="IPR020097">
    <property type="entry name" value="PsdUridine_synth_TruA_a/b_dom"/>
</dbReference>
<accession>F6R255</accession>
<reference evidence="7" key="1">
    <citation type="journal article" date="2002" name="Science">
        <title>The draft genome of Ciona intestinalis: insights into chordate and vertebrate origins.</title>
        <authorList>
            <person name="Dehal P."/>
            <person name="Satou Y."/>
            <person name="Campbell R.K."/>
            <person name="Chapman J."/>
            <person name="Degnan B."/>
            <person name="De Tomaso A."/>
            <person name="Davidson B."/>
            <person name="Di Gregorio A."/>
            <person name="Gelpke M."/>
            <person name="Goodstein D.M."/>
            <person name="Harafuji N."/>
            <person name="Hastings K.E."/>
            <person name="Ho I."/>
            <person name="Hotta K."/>
            <person name="Huang W."/>
            <person name="Kawashima T."/>
            <person name="Lemaire P."/>
            <person name="Martinez D."/>
            <person name="Meinertzhagen I.A."/>
            <person name="Necula S."/>
            <person name="Nonaka M."/>
            <person name="Putnam N."/>
            <person name="Rash S."/>
            <person name="Saiga H."/>
            <person name="Satake M."/>
            <person name="Terry A."/>
            <person name="Yamada L."/>
            <person name="Wang H.G."/>
            <person name="Awazu S."/>
            <person name="Azumi K."/>
            <person name="Boore J."/>
            <person name="Branno M."/>
            <person name="Chin-Bow S."/>
            <person name="DeSantis R."/>
            <person name="Doyle S."/>
            <person name="Francino P."/>
            <person name="Keys D.N."/>
            <person name="Haga S."/>
            <person name="Hayashi H."/>
            <person name="Hino K."/>
            <person name="Imai K.S."/>
            <person name="Inaba K."/>
            <person name="Kano S."/>
            <person name="Kobayashi K."/>
            <person name="Kobayashi M."/>
            <person name="Lee B.I."/>
            <person name="Makabe K.W."/>
            <person name="Manohar C."/>
            <person name="Matassi G."/>
            <person name="Medina M."/>
            <person name="Mochizuki Y."/>
            <person name="Mount S."/>
            <person name="Morishita T."/>
            <person name="Miura S."/>
            <person name="Nakayama A."/>
            <person name="Nishizaka S."/>
            <person name="Nomoto H."/>
            <person name="Ohta F."/>
            <person name="Oishi K."/>
            <person name="Rigoutsos I."/>
            <person name="Sano M."/>
            <person name="Sasaki A."/>
            <person name="Sasakura Y."/>
            <person name="Shoguchi E."/>
            <person name="Shin-i T."/>
            <person name="Spagnuolo A."/>
            <person name="Stainier D."/>
            <person name="Suzuki M.M."/>
            <person name="Tassy O."/>
            <person name="Takatori N."/>
            <person name="Tokuoka M."/>
            <person name="Yagi K."/>
            <person name="Yoshizaki F."/>
            <person name="Wada S."/>
            <person name="Zhang C."/>
            <person name="Hyatt P.D."/>
            <person name="Larimer F."/>
            <person name="Detter C."/>
            <person name="Doggett N."/>
            <person name="Glavina T."/>
            <person name="Hawkins T."/>
            <person name="Richardson P."/>
            <person name="Lucas S."/>
            <person name="Kohara Y."/>
            <person name="Levine M."/>
            <person name="Satoh N."/>
            <person name="Rokhsar D.S."/>
        </authorList>
    </citation>
    <scope>NUCLEOTIDE SEQUENCE [LARGE SCALE GENOMIC DNA]</scope>
</reference>
<reference evidence="6" key="4">
    <citation type="submission" date="2025-09" db="UniProtKB">
        <authorList>
            <consortium name="Ensembl"/>
        </authorList>
    </citation>
    <scope>IDENTIFICATION</scope>
</reference>
<keyword evidence="3" id="KW-0413">Isomerase</keyword>
<dbReference type="Gene3D" id="3.30.70.580">
    <property type="entry name" value="Pseudouridine synthase I, catalytic domain, N-terminal subdomain"/>
    <property type="match status" value="1"/>
</dbReference>
<reference evidence="6" key="2">
    <citation type="journal article" date="2008" name="Genome Biol.">
        <title>Improved genome assembly and evidence-based global gene model set for the chordate Ciona intestinalis: new insight into intron and operon populations.</title>
        <authorList>
            <person name="Satou Y."/>
            <person name="Mineta K."/>
            <person name="Ogasawara M."/>
            <person name="Sasakura Y."/>
            <person name="Shoguchi E."/>
            <person name="Ueno K."/>
            <person name="Yamada L."/>
            <person name="Matsumoto J."/>
            <person name="Wasserscheid J."/>
            <person name="Dewar K."/>
            <person name="Wiley G.B."/>
            <person name="Macmil S.L."/>
            <person name="Roe B.A."/>
            <person name="Zeller R.W."/>
            <person name="Hastings K.E."/>
            <person name="Lemaire P."/>
            <person name="Lindquist E."/>
            <person name="Endo T."/>
            <person name="Hotta K."/>
            <person name="Inaba K."/>
        </authorList>
    </citation>
    <scope>NUCLEOTIDE SEQUENCE [LARGE SCALE GENOMIC DNA]</scope>
    <source>
        <strain evidence="6">wild type</strain>
    </source>
</reference>
<evidence type="ECO:0000313" key="6">
    <source>
        <dbReference type="Ensembl" id="ENSCINP00000018388.3"/>
    </source>
</evidence>
<dbReference type="STRING" id="7719.ENSCINP00000018388"/>
<feature type="signal peptide" evidence="4">
    <location>
        <begin position="1"/>
        <end position="16"/>
    </location>
</feature>
<keyword evidence="7" id="KW-1185">Reference proteome</keyword>
<evidence type="ECO:0000259" key="5">
    <source>
        <dbReference type="Pfam" id="PF01416"/>
    </source>
</evidence>
<accession>A0A1W2WHS0</accession>
<dbReference type="PANTHER" id="PTHR11142">
    <property type="entry name" value="PSEUDOURIDYLATE SYNTHASE"/>
    <property type="match status" value="1"/>
</dbReference>
<dbReference type="GO" id="GO:1990481">
    <property type="term" value="P:mRNA pseudouridine synthesis"/>
    <property type="evidence" value="ECO:0000318"/>
    <property type="project" value="GO_Central"/>
</dbReference>
<evidence type="ECO:0000256" key="1">
    <source>
        <dbReference type="ARBA" id="ARBA00009375"/>
    </source>
</evidence>
<organism evidence="6 7">
    <name type="scientific">Ciona intestinalis</name>
    <name type="common">Transparent sea squirt</name>
    <name type="synonym">Ascidia intestinalis</name>
    <dbReference type="NCBI Taxonomy" id="7719"/>
    <lineage>
        <taxon>Eukaryota</taxon>
        <taxon>Metazoa</taxon>
        <taxon>Chordata</taxon>
        <taxon>Tunicata</taxon>
        <taxon>Ascidiacea</taxon>
        <taxon>Phlebobranchia</taxon>
        <taxon>Cionidae</taxon>
        <taxon>Ciona</taxon>
    </lineage>
</organism>
<dbReference type="EMBL" id="EAAA01000475">
    <property type="status" value="NOT_ANNOTATED_CDS"/>
    <property type="molecule type" value="Genomic_DNA"/>
</dbReference>
<dbReference type="GO" id="GO:0031119">
    <property type="term" value="P:tRNA pseudouridine synthesis"/>
    <property type="evidence" value="ECO:0000318"/>
    <property type="project" value="GO_Central"/>
</dbReference>
<dbReference type="InterPro" id="IPR020095">
    <property type="entry name" value="PsdUridine_synth_TruA_C"/>
</dbReference>
<gene>
    <name evidence="6" type="primary">LOC100179078</name>
</gene>
<keyword evidence="2" id="KW-0819">tRNA processing</keyword>
<feature type="domain" description="Pseudouridine synthase I TruA alpha/beta" evidence="5">
    <location>
        <begin position="281"/>
        <end position="394"/>
    </location>
</feature>
<comment type="similarity">
    <text evidence="1">Belongs to the tRNA pseudouridine synthase TruA family.</text>
</comment>
<reference evidence="6" key="3">
    <citation type="submission" date="2025-08" db="UniProtKB">
        <authorList>
            <consortium name="Ensembl"/>
        </authorList>
    </citation>
    <scope>IDENTIFICATION</scope>
</reference>
<dbReference type="KEGG" id="cin:100179078"/>
<dbReference type="OrthoDB" id="25767at2759"/>
<dbReference type="AlphaFoldDB" id="F6R255"/>
<dbReference type="HAMAP" id="MF_00171">
    <property type="entry name" value="TruA"/>
    <property type="match status" value="1"/>
</dbReference>
<dbReference type="InterPro" id="IPR001406">
    <property type="entry name" value="PsdUridine_synth_TruA"/>
</dbReference>
<evidence type="ECO:0000256" key="3">
    <source>
        <dbReference type="ARBA" id="ARBA00023235"/>
    </source>
</evidence>
<dbReference type="GO" id="GO:0003723">
    <property type="term" value="F:RNA binding"/>
    <property type="evidence" value="ECO:0007669"/>
    <property type="project" value="InterPro"/>
</dbReference>
<evidence type="ECO:0000256" key="4">
    <source>
        <dbReference type="SAM" id="SignalP"/>
    </source>
</evidence>
<dbReference type="GeneTree" id="ENSGT00950000183160"/>
<dbReference type="InterPro" id="IPR020094">
    <property type="entry name" value="TruA/RsuA/RluB/E/F_N"/>
</dbReference>
<dbReference type="Pfam" id="PF01416">
    <property type="entry name" value="PseudoU_synth_1"/>
    <property type="match status" value="1"/>
</dbReference>
<dbReference type="InParanoid" id="F6R255"/>
<evidence type="ECO:0000313" key="7">
    <source>
        <dbReference type="Proteomes" id="UP000008144"/>
    </source>
</evidence>
<dbReference type="FunCoup" id="F6R255">
    <property type="interactions" value="605"/>
</dbReference>
<dbReference type="GO" id="GO:0005634">
    <property type="term" value="C:nucleus"/>
    <property type="evidence" value="ECO:0000318"/>
    <property type="project" value="GO_Central"/>
</dbReference>
<name>F6R255_CIOIN</name>
<dbReference type="SUPFAM" id="SSF55120">
    <property type="entry name" value="Pseudouridine synthase"/>
    <property type="match status" value="1"/>
</dbReference>
<dbReference type="FunFam" id="3.30.70.660:FF:000036">
    <property type="entry name" value="tRNA pseudouridine synthase A"/>
    <property type="match status" value="1"/>
</dbReference>
<proteinExistence type="inferred from homology"/>
<dbReference type="SMR" id="F6R255"/>
<dbReference type="Ensembl" id="ENSCINT00000018388.3">
    <property type="protein sequence ID" value="ENSCINP00000018388.3"/>
    <property type="gene ID" value="ENSCING00000009062.3"/>
</dbReference>
<dbReference type="GO" id="GO:0009982">
    <property type="term" value="F:pseudouridine synthase activity"/>
    <property type="evidence" value="ECO:0000318"/>
    <property type="project" value="GO_Central"/>
</dbReference>
<feature type="chain" id="PRO_5014089920" evidence="4">
    <location>
        <begin position="17"/>
        <end position="510"/>
    </location>
</feature>